<protein>
    <submittedName>
        <fullName evidence="2">DUF1801 domain-containing protein</fullName>
    </submittedName>
</protein>
<feature type="domain" description="YdhG-like" evidence="1">
    <location>
        <begin position="16"/>
        <end position="107"/>
    </location>
</feature>
<organism evidence="2 3">
    <name type="scientific">Paenarthrobacter aromaticivorans</name>
    <dbReference type="NCBI Taxonomy" id="2849150"/>
    <lineage>
        <taxon>Bacteria</taxon>
        <taxon>Bacillati</taxon>
        <taxon>Actinomycetota</taxon>
        <taxon>Actinomycetes</taxon>
        <taxon>Micrococcales</taxon>
        <taxon>Micrococcaceae</taxon>
        <taxon>Paenarthrobacter</taxon>
    </lineage>
</organism>
<evidence type="ECO:0000313" key="3">
    <source>
        <dbReference type="Proteomes" id="UP000824166"/>
    </source>
</evidence>
<dbReference type="RefSeq" id="WP_216927226.1">
    <property type="nucleotide sequence ID" value="NZ_JAHOPC010000022.1"/>
</dbReference>
<dbReference type="EMBL" id="JAHOPC010000022">
    <property type="protein sequence ID" value="MBU8869011.1"/>
    <property type="molecule type" value="Genomic_DNA"/>
</dbReference>
<dbReference type="Proteomes" id="UP000824166">
    <property type="component" value="Unassembled WGS sequence"/>
</dbReference>
<sequence length="120" mass="13252">MGTVTEYLASVSENNRQMLERIVDIARELAPDAEEGTSYGMPALLVDGKGFVSVLETKKHLALYPFSGQILPEMSEELGGYSWSPGTLRFSADNPVPDSMVRRILETRLAAIRKQAPRPN</sequence>
<gene>
    <name evidence="2" type="ORF">KSW38_22200</name>
</gene>
<accession>A0ABS6IBA7</accession>
<name>A0ABS6IBA7_9MICC</name>
<comment type="caution">
    <text evidence="2">The sequence shown here is derived from an EMBL/GenBank/DDBJ whole genome shotgun (WGS) entry which is preliminary data.</text>
</comment>
<dbReference type="Pfam" id="PF08818">
    <property type="entry name" value="DUF1801"/>
    <property type="match status" value="1"/>
</dbReference>
<keyword evidence="3" id="KW-1185">Reference proteome</keyword>
<proteinExistence type="predicted"/>
<evidence type="ECO:0000259" key="1">
    <source>
        <dbReference type="Pfam" id="PF08818"/>
    </source>
</evidence>
<dbReference type="InterPro" id="IPR014922">
    <property type="entry name" value="YdhG-like"/>
</dbReference>
<evidence type="ECO:0000313" key="2">
    <source>
        <dbReference type="EMBL" id="MBU8869011.1"/>
    </source>
</evidence>
<reference evidence="2 3" key="1">
    <citation type="submission" date="2021-06" db="EMBL/GenBank/DDBJ databases">
        <authorList>
            <person name="Jeong J.W."/>
        </authorList>
    </citation>
    <scope>NUCLEOTIDE SEQUENCE [LARGE SCALE GENOMIC DNA]</scope>
    <source>
        <strain evidence="2 3">MMS21-TAE1-1</strain>
    </source>
</reference>